<evidence type="ECO:0000256" key="2">
    <source>
        <dbReference type="ARBA" id="ARBA00022737"/>
    </source>
</evidence>
<keyword evidence="1 3" id="KW-0853">WD repeat</keyword>
<dbReference type="PROSITE" id="PS00678">
    <property type="entry name" value="WD_REPEATS_1"/>
    <property type="match status" value="1"/>
</dbReference>
<dbReference type="AlphaFoldDB" id="D8UE95"/>
<feature type="region of interest" description="Disordered" evidence="4">
    <location>
        <begin position="665"/>
        <end position="724"/>
    </location>
</feature>
<dbReference type="SUPFAM" id="SSF50978">
    <property type="entry name" value="WD40 repeat-like"/>
    <property type="match status" value="1"/>
</dbReference>
<reference evidence="5 6" key="1">
    <citation type="journal article" date="2010" name="Science">
        <title>Genomic analysis of organismal complexity in the multicellular green alga Volvox carteri.</title>
        <authorList>
            <person name="Prochnik S.E."/>
            <person name="Umen J."/>
            <person name="Nedelcu A.M."/>
            <person name="Hallmann A."/>
            <person name="Miller S.M."/>
            <person name="Nishii I."/>
            <person name="Ferris P."/>
            <person name="Kuo A."/>
            <person name="Mitros T."/>
            <person name="Fritz-Laylin L.K."/>
            <person name="Hellsten U."/>
            <person name="Chapman J."/>
            <person name="Simakov O."/>
            <person name="Rensing S.A."/>
            <person name="Terry A."/>
            <person name="Pangilinan J."/>
            <person name="Kapitonov V."/>
            <person name="Jurka J."/>
            <person name="Salamov A."/>
            <person name="Shapiro H."/>
            <person name="Schmutz J."/>
            <person name="Grimwood J."/>
            <person name="Lindquist E."/>
            <person name="Lucas S."/>
            <person name="Grigoriev I.V."/>
            <person name="Schmitt R."/>
            <person name="Kirk D."/>
            <person name="Rokhsar D.S."/>
        </authorList>
    </citation>
    <scope>NUCLEOTIDE SEQUENCE [LARGE SCALE GENOMIC DNA]</scope>
    <source>
        <strain evidence="6">f. Nagariensis / Eve</strain>
    </source>
</reference>
<feature type="repeat" description="WD" evidence="3">
    <location>
        <begin position="123"/>
        <end position="159"/>
    </location>
</feature>
<dbReference type="GeneID" id="9622737"/>
<keyword evidence="2" id="KW-0677">Repeat</keyword>
<dbReference type="InterPro" id="IPR019775">
    <property type="entry name" value="WD40_repeat_CS"/>
</dbReference>
<dbReference type="KEGG" id="vcn:VOLCADRAFT_98030"/>
<dbReference type="EMBL" id="GL378388">
    <property type="protein sequence ID" value="EFJ41929.1"/>
    <property type="molecule type" value="Genomic_DNA"/>
</dbReference>
<dbReference type="PROSITE" id="PS50294">
    <property type="entry name" value="WD_REPEATS_REGION"/>
    <property type="match status" value="1"/>
</dbReference>
<dbReference type="InterPro" id="IPR020472">
    <property type="entry name" value="WD40_PAC1"/>
</dbReference>
<evidence type="ECO:0000313" key="5">
    <source>
        <dbReference type="EMBL" id="EFJ41929.1"/>
    </source>
</evidence>
<dbReference type="PRINTS" id="PR00320">
    <property type="entry name" value="GPROTEINBRPT"/>
</dbReference>
<name>D8UE95_VOLCA</name>
<dbReference type="InterPro" id="IPR015943">
    <property type="entry name" value="WD40/YVTN_repeat-like_dom_sf"/>
</dbReference>
<evidence type="ECO:0000256" key="1">
    <source>
        <dbReference type="ARBA" id="ARBA00022574"/>
    </source>
</evidence>
<dbReference type="SMART" id="SM00320">
    <property type="entry name" value="WD40"/>
    <property type="match status" value="7"/>
</dbReference>
<proteinExistence type="predicted"/>
<dbReference type="PANTHER" id="PTHR44129">
    <property type="entry name" value="WD REPEAT-CONTAINING PROTEIN POP1"/>
    <property type="match status" value="1"/>
</dbReference>
<dbReference type="Proteomes" id="UP000001058">
    <property type="component" value="Unassembled WGS sequence"/>
</dbReference>
<feature type="compositionally biased region" description="Low complexity" evidence="4">
    <location>
        <begin position="529"/>
        <end position="541"/>
    </location>
</feature>
<dbReference type="InterPro" id="IPR036322">
    <property type="entry name" value="WD40_repeat_dom_sf"/>
</dbReference>
<evidence type="ECO:0000256" key="3">
    <source>
        <dbReference type="PROSITE-ProRule" id="PRU00221"/>
    </source>
</evidence>
<feature type="region of interest" description="Disordered" evidence="4">
    <location>
        <begin position="529"/>
        <end position="572"/>
    </location>
</feature>
<feature type="compositionally biased region" description="Gly residues" evidence="4">
    <location>
        <begin position="628"/>
        <end position="648"/>
    </location>
</feature>
<dbReference type="InterPro" id="IPR050349">
    <property type="entry name" value="WD_LIS1/nudF_dynein_reg"/>
</dbReference>
<dbReference type="OrthoDB" id="190105at2759"/>
<dbReference type="Pfam" id="PF00400">
    <property type="entry name" value="WD40"/>
    <property type="match status" value="4"/>
</dbReference>
<feature type="compositionally biased region" description="Basic and acidic residues" evidence="4">
    <location>
        <begin position="616"/>
        <end position="625"/>
    </location>
</feature>
<evidence type="ECO:0000256" key="4">
    <source>
        <dbReference type="SAM" id="MobiDB-lite"/>
    </source>
</evidence>
<dbReference type="InterPro" id="IPR001680">
    <property type="entry name" value="WD40_rpt"/>
</dbReference>
<keyword evidence="6" id="KW-1185">Reference proteome</keyword>
<protein>
    <submittedName>
        <fullName evidence="5">Uncharacterized protein</fullName>
    </submittedName>
</protein>
<dbReference type="PROSITE" id="PS50082">
    <property type="entry name" value="WD_REPEATS_2"/>
    <property type="match status" value="2"/>
</dbReference>
<dbReference type="Gene3D" id="2.130.10.10">
    <property type="entry name" value="YVTN repeat-like/Quinoprotein amine dehydrogenase"/>
    <property type="match status" value="3"/>
</dbReference>
<accession>D8UE95</accession>
<feature type="region of interest" description="Disordered" evidence="4">
    <location>
        <begin position="275"/>
        <end position="337"/>
    </location>
</feature>
<feature type="compositionally biased region" description="Low complexity" evidence="4">
    <location>
        <begin position="316"/>
        <end position="325"/>
    </location>
</feature>
<dbReference type="InParanoid" id="D8UE95"/>
<sequence length="826" mass="84824">MVRVAVFPTPDPLPTYHIDVSASTDAGAMKVHVKNFSDLGPSSALGLTVQRWHPYLMVSSRTSSMSSALVTSLQPAASAGHGAGWSPLKALRTSSPEMRWQWAYGTKMLRLRSWSGRYSADQVMGHKLAVRAVRLLPACDLMATASLDRTVRLWDLRSGLPLGHSRPHGGTVRCLALDTGLLASGSSDSLVRVWRPGFRGDGVSGSGGLAEAEAPPLFSISSKPYILRGHGGPVSCLALDESLAAPEVYGRDAYGGTLFSGSWDCTVRVWRQATESSDGDGSGGAADGDISDCSGGGATTAAGSSGDERSSGDAGGSDAAASAASRPRRAGSRDTEDGGWSCAGVLQYSDWVYCCAVRGGNLLVAAGSEVVVTDATTGRAVRRFADVHDGAAVACLEGCRSGQLLFTGSGDGLLLAHDLRLKQGSRVLWHHNAAVTGLAFEDPWLASSSADGCVILQDSEQALSAGGGSPQRAFSSSCRALHCPPGQPALCLDLADQWLAAGTESGVVRLWDFTGAAAAAERAAAARAARSASKAAKAAARQQHHQQHQQQHHERGSGARHQHQQQQRPQQYHGQQPLLVLHHRHHHQQHYHHQQAVTVDLQQPPKPQQQTQTKCETAEALHRDSTSSGGGGSGDGGGGGSGDGGGGLLRESLRATAAAAALVEGSTASGDAEPVAVTTAGPEQAGRGRRGSGGGGVGGANDAPSSSARRGGGRAAAAAAGGGGGGYNDRWHHGGGGSSYGCHAYNGVVFSTSKARAPKPPPPPPLVAPTFRYVGSGAGGGSGTSGFGGGRGGYGAASGMAAISGHFGNHRMHLQQRPPLQQQQQR</sequence>
<feature type="region of interest" description="Disordered" evidence="4">
    <location>
        <begin position="603"/>
        <end position="649"/>
    </location>
</feature>
<dbReference type="FunCoup" id="D8UE95">
    <property type="interactions" value="127"/>
</dbReference>
<feature type="repeat" description="WD" evidence="3">
    <location>
        <begin position="165"/>
        <end position="194"/>
    </location>
</feature>
<gene>
    <name evidence="5" type="ORF">VOLCADRAFT_98030</name>
</gene>
<dbReference type="STRING" id="3068.D8UE95"/>
<feature type="compositionally biased region" description="Low complexity" evidence="4">
    <location>
        <begin position="287"/>
        <end position="305"/>
    </location>
</feature>
<organism evidence="6">
    <name type="scientific">Volvox carteri f. nagariensis</name>
    <dbReference type="NCBI Taxonomy" id="3068"/>
    <lineage>
        <taxon>Eukaryota</taxon>
        <taxon>Viridiplantae</taxon>
        <taxon>Chlorophyta</taxon>
        <taxon>core chlorophytes</taxon>
        <taxon>Chlorophyceae</taxon>
        <taxon>CS clade</taxon>
        <taxon>Chlamydomonadales</taxon>
        <taxon>Volvocaceae</taxon>
        <taxon>Volvox</taxon>
    </lineage>
</organism>
<evidence type="ECO:0000313" key="6">
    <source>
        <dbReference type="Proteomes" id="UP000001058"/>
    </source>
</evidence>
<dbReference type="eggNOG" id="KOG0274">
    <property type="taxonomic scope" value="Eukaryota"/>
</dbReference>
<dbReference type="RefSeq" id="XP_002956966.1">
    <property type="nucleotide sequence ID" value="XM_002956920.1"/>
</dbReference>